<proteinExistence type="inferred from homology"/>
<keyword evidence="5" id="KW-0949">S-adenosyl-L-methionine</keyword>
<evidence type="ECO:0000256" key="15">
    <source>
        <dbReference type="ARBA" id="ARBA00093624"/>
    </source>
</evidence>
<comment type="catalytic activity">
    <reaction evidence="8">
        <text>methylarsonous acid + S-adenosyl-L-methionine = dimethylarsinate + S-adenosyl-L-homocysteine + 2 H(+)</text>
        <dbReference type="Rhea" id="RHEA:11684"/>
        <dbReference type="ChEBI" id="CHEBI:15378"/>
        <dbReference type="ChEBI" id="CHEBI:16223"/>
        <dbReference type="ChEBI" id="CHEBI:17826"/>
        <dbReference type="ChEBI" id="CHEBI:57856"/>
        <dbReference type="ChEBI" id="CHEBI:59789"/>
    </reaction>
</comment>
<dbReference type="FunFam" id="3.40.50.150:FF:000077">
    <property type="entry name" value="HemK methyltransferase family member 2"/>
    <property type="match status" value="1"/>
</dbReference>
<organism evidence="19">
    <name type="scientific">Timema shepardi</name>
    <name type="common">Walking stick</name>
    <dbReference type="NCBI Taxonomy" id="629360"/>
    <lineage>
        <taxon>Eukaryota</taxon>
        <taxon>Metazoa</taxon>
        <taxon>Ecdysozoa</taxon>
        <taxon>Arthropoda</taxon>
        <taxon>Hexapoda</taxon>
        <taxon>Insecta</taxon>
        <taxon>Pterygota</taxon>
        <taxon>Neoptera</taxon>
        <taxon>Polyneoptera</taxon>
        <taxon>Phasmatodea</taxon>
        <taxon>Timematodea</taxon>
        <taxon>Timematoidea</taxon>
        <taxon>Timematidae</taxon>
        <taxon>Timema</taxon>
    </lineage>
</organism>
<evidence type="ECO:0000256" key="8">
    <source>
        <dbReference type="ARBA" id="ARBA00050903"/>
    </source>
</evidence>
<comment type="function">
    <text evidence="9">Methyltransferase that can methylate proteins and, to a lower extent, arsenic. Catalytic subunit of a heterodimer with TRMT112, which monomethylates 'Lys-12' of histone H4 (H4K12me1), a modification present at the promoters of numerous genes encoding cell cycle regulators. Catalytic subunit of a heterodimer with TRMT112, which catalyzes N5-methylation of Glu residue of proteins with a Gly-Gln-Xaa-Xaa-Xaa-Arg motif. Methylates ETF1 on 'Gln-185'; ETF1 needs to be complexed to ERF3 in its GTP-bound form to be efficiently methylated. May also play a role in the modulation of arsenic-induced toxicity by mediating the conversion of monomethylarsonous acid (3+) into the less toxic dimethylarsonic acid. It however only plays a limited role in arsenic metabolism compared with AS3MT.</text>
</comment>
<evidence type="ECO:0000256" key="14">
    <source>
        <dbReference type="ARBA" id="ARBA00083337"/>
    </source>
</evidence>
<accession>A0A7R9B7F5</accession>
<dbReference type="GO" id="GO:0005634">
    <property type="term" value="C:nucleus"/>
    <property type="evidence" value="ECO:0007669"/>
    <property type="project" value="UniProtKB-SubCell"/>
</dbReference>
<feature type="region of interest" description="Disordered" evidence="17">
    <location>
        <begin position="1"/>
        <end position="26"/>
    </location>
</feature>
<dbReference type="Pfam" id="PF05175">
    <property type="entry name" value="MTS"/>
    <property type="match status" value="1"/>
</dbReference>
<evidence type="ECO:0000256" key="5">
    <source>
        <dbReference type="ARBA" id="ARBA00022691"/>
    </source>
</evidence>
<evidence type="ECO:0000256" key="10">
    <source>
        <dbReference type="ARBA" id="ARBA00062344"/>
    </source>
</evidence>
<feature type="compositionally biased region" description="Basic and acidic residues" evidence="17">
    <location>
        <begin position="14"/>
        <end position="26"/>
    </location>
</feature>
<sequence>MSMDLDTESTTTSIDDKTEDFGENPTRDTLAEGLMCLLKSTTDQLDERVRATRISQVELRQQIESLSSELKKISEVQQCPLELDLYVRKLLNAKLKVTVVSNILSDCTGAAEQGSPDGSERERSSENVIRTVAELFSARSGVHLDPVTRPPTCTFQSTSVTVCYIYLRGAHYQGGHSSRHLMETPDFSHLTSADYEHVYEPAEDTFLLLDSLEEDLPLIRRLSPALCMEIGSGSGVVITALAKSLGPSSSYLAVDINPAACKATRGVGHTNSVSVDVVNGDLVSGFRKQMTVDLLVFNPPYVVTDSAEMKGTGVSRAWAGGIKGREVMDRLFPDLPHLLSARGIFYLVVISDNCLEEIEHVLGRLGFSMTVLNDRKIRGEHLLAVRFVREKQCPL</sequence>
<evidence type="ECO:0000256" key="12">
    <source>
        <dbReference type="ARBA" id="ARBA00076540"/>
    </source>
</evidence>
<evidence type="ECO:0000256" key="4">
    <source>
        <dbReference type="ARBA" id="ARBA00022679"/>
    </source>
</evidence>
<dbReference type="GO" id="GO:0003676">
    <property type="term" value="F:nucleic acid binding"/>
    <property type="evidence" value="ECO:0007669"/>
    <property type="project" value="InterPro"/>
</dbReference>
<dbReference type="InterPro" id="IPR004557">
    <property type="entry name" value="PrmC-related"/>
</dbReference>
<dbReference type="PROSITE" id="PS00092">
    <property type="entry name" value="N6_MTASE"/>
    <property type="match status" value="1"/>
</dbReference>
<keyword evidence="4" id="KW-0808">Transferase</keyword>
<dbReference type="InterPro" id="IPR002052">
    <property type="entry name" value="DNA_methylase_N6_adenine_CS"/>
</dbReference>
<dbReference type="NCBIfam" id="TIGR00537">
    <property type="entry name" value="hemK_rel_arch"/>
    <property type="match status" value="1"/>
</dbReference>
<feature type="domain" description="Methyltransferase small" evidence="18">
    <location>
        <begin position="227"/>
        <end position="305"/>
    </location>
</feature>
<evidence type="ECO:0000256" key="13">
    <source>
        <dbReference type="ARBA" id="ARBA00080992"/>
    </source>
</evidence>
<dbReference type="GO" id="GO:0036009">
    <property type="term" value="F:protein-glutamine N-methyltransferase activity"/>
    <property type="evidence" value="ECO:0007669"/>
    <property type="project" value="UniProtKB-ARBA"/>
</dbReference>
<evidence type="ECO:0000256" key="3">
    <source>
        <dbReference type="ARBA" id="ARBA00022603"/>
    </source>
</evidence>
<dbReference type="PANTHER" id="PTHR45875">
    <property type="entry name" value="METHYLTRANSFERASE N6AMT1"/>
    <property type="match status" value="1"/>
</dbReference>
<evidence type="ECO:0000256" key="11">
    <source>
        <dbReference type="ARBA" id="ARBA00075330"/>
    </source>
</evidence>
<dbReference type="InterPro" id="IPR028119">
    <property type="entry name" value="Snapin/Pallidin/Snn1"/>
</dbReference>
<dbReference type="EMBL" id="OC010599">
    <property type="protein sequence ID" value="CAD7267842.1"/>
    <property type="molecule type" value="Genomic_DNA"/>
</dbReference>
<evidence type="ECO:0000256" key="1">
    <source>
        <dbReference type="ARBA" id="ARBA00004123"/>
    </source>
</evidence>
<evidence type="ECO:0000256" key="17">
    <source>
        <dbReference type="SAM" id="MobiDB-lite"/>
    </source>
</evidence>
<comment type="similarity">
    <text evidence="2">Belongs to the eukaryotic/archaeal PrmC-related family.</text>
</comment>
<dbReference type="InterPro" id="IPR029063">
    <property type="entry name" value="SAM-dependent_MTases_sf"/>
</dbReference>
<dbReference type="GO" id="GO:0032259">
    <property type="term" value="P:methylation"/>
    <property type="evidence" value="ECO:0007669"/>
    <property type="project" value="UniProtKB-KW"/>
</dbReference>
<dbReference type="Gene3D" id="3.40.50.150">
    <property type="entry name" value="Vaccinia Virus protein VP39"/>
    <property type="match status" value="1"/>
</dbReference>
<protein>
    <recommendedName>
        <fullName evidence="15">Methyltransferase HEMK2</fullName>
    </recommendedName>
    <alternativeName>
        <fullName evidence="14">HemK methyltransferase family member 2</fullName>
    </alternativeName>
    <alternativeName>
        <fullName evidence="12">Lysine N-methyltransferase 9</fullName>
    </alternativeName>
    <alternativeName>
        <fullName evidence="11">Methylarsonite methyltransferase N6AMT1</fullName>
    </alternativeName>
    <alternativeName>
        <fullName evidence="16">Methyltransferase N6AMT1</fullName>
    </alternativeName>
    <alternativeName>
        <fullName evidence="13">Protein N(5)-glutamine methyltransferase</fullName>
    </alternativeName>
</protein>
<evidence type="ECO:0000256" key="2">
    <source>
        <dbReference type="ARBA" id="ARBA00006149"/>
    </source>
</evidence>
<dbReference type="SUPFAM" id="SSF53335">
    <property type="entry name" value="S-adenosyl-L-methionine-dependent methyltransferases"/>
    <property type="match status" value="1"/>
</dbReference>
<gene>
    <name evidence="19" type="ORF">TSIB3V08_LOCUS11846</name>
</gene>
<evidence type="ECO:0000256" key="16">
    <source>
        <dbReference type="ARBA" id="ARBA00093667"/>
    </source>
</evidence>
<keyword evidence="3" id="KW-0489">Methyltransferase</keyword>
<dbReference type="PANTHER" id="PTHR45875:SF1">
    <property type="entry name" value="METHYLTRANSFERASE N6AMT1"/>
    <property type="match status" value="1"/>
</dbReference>
<evidence type="ECO:0000256" key="6">
    <source>
        <dbReference type="ARBA" id="ARBA00023242"/>
    </source>
</evidence>
<evidence type="ECO:0000313" key="19">
    <source>
        <dbReference type="EMBL" id="CAD7267842.1"/>
    </source>
</evidence>
<comment type="catalytic activity">
    <reaction evidence="7">
        <text>L-lysyl-[histone] + S-adenosyl-L-methionine = N(6)-methyl-L-lysyl-[histone] + S-adenosyl-L-homocysteine + H(+)</text>
        <dbReference type="Rhea" id="RHEA:10024"/>
        <dbReference type="Rhea" id="RHEA-COMP:9845"/>
        <dbReference type="Rhea" id="RHEA-COMP:9846"/>
        <dbReference type="ChEBI" id="CHEBI:15378"/>
        <dbReference type="ChEBI" id="CHEBI:29969"/>
        <dbReference type="ChEBI" id="CHEBI:57856"/>
        <dbReference type="ChEBI" id="CHEBI:59789"/>
        <dbReference type="ChEBI" id="CHEBI:61929"/>
    </reaction>
    <physiologicalReaction direction="left-to-right" evidence="7">
        <dbReference type="Rhea" id="RHEA:10025"/>
    </physiologicalReaction>
</comment>
<dbReference type="CDD" id="cd02440">
    <property type="entry name" value="AdoMet_MTases"/>
    <property type="match status" value="1"/>
</dbReference>
<name>A0A7R9B7F5_TIMSH</name>
<evidence type="ECO:0000256" key="9">
    <source>
        <dbReference type="ARBA" id="ARBA00053180"/>
    </source>
</evidence>
<comment type="subcellular location">
    <subcellularLocation>
        <location evidence="1">Nucleus</location>
    </subcellularLocation>
</comment>
<comment type="subunit">
    <text evidence="10">Heterodimer; heterodimerization with TRMT112 is required for S-adenosyl-L-methionine-binding.</text>
</comment>
<reference evidence="19" key="1">
    <citation type="submission" date="2020-11" db="EMBL/GenBank/DDBJ databases">
        <authorList>
            <person name="Tran Van P."/>
        </authorList>
    </citation>
    <scope>NUCLEOTIDE SEQUENCE</scope>
</reference>
<dbReference type="InterPro" id="IPR007848">
    <property type="entry name" value="Small_mtfrase_dom"/>
</dbReference>
<keyword evidence="6" id="KW-0539">Nucleus</keyword>
<dbReference type="AlphaFoldDB" id="A0A7R9B7F5"/>
<dbReference type="Pfam" id="PF14712">
    <property type="entry name" value="Snapin_Pallidin"/>
    <property type="match status" value="1"/>
</dbReference>
<dbReference type="GO" id="GO:0035657">
    <property type="term" value="C:eRF1 methyltransferase complex"/>
    <property type="evidence" value="ECO:0007669"/>
    <property type="project" value="TreeGrafter"/>
</dbReference>
<dbReference type="InterPro" id="IPR052190">
    <property type="entry name" value="Euk-Arch_PrmC-MTase"/>
</dbReference>
<evidence type="ECO:0000259" key="18">
    <source>
        <dbReference type="Pfam" id="PF05175"/>
    </source>
</evidence>
<evidence type="ECO:0000256" key="7">
    <source>
        <dbReference type="ARBA" id="ARBA00048619"/>
    </source>
</evidence>